<dbReference type="GO" id="GO:0043005">
    <property type="term" value="C:neuron projection"/>
    <property type="evidence" value="ECO:0007669"/>
    <property type="project" value="TreeGrafter"/>
</dbReference>
<evidence type="ECO:0000256" key="4">
    <source>
        <dbReference type="ARBA" id="ARBA00022989"/>
    </source>
</evidence>
<evidence type="ECO:0000259" key="9">
    <source>
        <dbReference type="PROSITE" id="PS50845"/>
    </source>
</evidence>
<evidence type="ECO:0000256" key="1">
    <source>
        <dbReference type="ARBA" id="ARBA00004477"/>
    </source>
</evidence>
<evidence type="ECO:0000256" key="5">
    <source>
        <dbReference type="ARBA" id="ARBA00023136"/>
    </source>
</evidence>
<keyword evidence="5 7" id="KW-0472">Membrane</keyword>
<evidence type="ECO:0000313" key="10">
    <source>
        <dbReference type="Proteomes" id="UP000515156"/>
    </source>
</evidence>
<feature type="transmembrane region" description="Helical" evidence="7">
    <location>
        <begin position="979"/>
        <end position="1002"/>
    </location>
</feature>
<dbReference type="CTD" id="57142"/>
<dbReference type="InParanoid" id="A0A6P7XM11"/>
<comment type="subcellular location">
    <subcellularLocation>
        <location evidence="1 7">Endoplasmic reticulum membrane</location>
        <topology evidence="1 7">Multi-pass membrane protein</topology>
    </subcellularLocation>
</comment>
<proteinExistence type="predicted"/>
<accession>A0A6P7XM11</accession>
<dbReference type="GO" id="GO:0014069">
    <property type="term" value="C:postsynaptic density"/>
    <property type="evidence" value="ECO:0007669"/>
    <property type="project" value="TreeGrafter"/>
</dbReference>
<dbReference type="KEGG" id="muo:115465410"/>
<comment type="function">
    <text evidence="6">Inhibits amyloid precursor protein processing, probably by blocking BACE1 activity.</text>
</comment>
<evidence type="ECO:0000256" key="8">
    <source>
        <dbReference type="SAM" id="MobiDB-lite"/>
    </source>
</evidence>
<feature type="compositionally biased region" description="Basic and acidic residues" evidence="8">
    <location>
        <begin position="114"/>
        <end position="130"/>
    </location>
</feature>
<dbReference type="PANTHER" id="PTHR45799">
    <property type="entry name" value="RETICULON-LIKE PROTEIN"/>
    <property type="match status" value="1"/>
</dbReference>
<feature type="compositionally biased region" description="Basic and acidic residues" evidence="8">
    <location>
        <begin position="801"/>
        <end position="814"/>
    </location>
</feature>
<evidence type="ECO:0000313" key="11">
    <source>
        <dbReference type="RefSeq" id="XP_030051710.1"/>
    </source>
</evidence>
<feature type="compositionally biased region" description="Polar residues" evidence="8">
    <location>
        <begin position="1"/>
        <end position="17"/>
    </location>
</feature>
<dbReference type="Proteomes" id="UP000515156">
    <property type="component" value="Chromosome 3"/>
</dbReference>
<dbReference type="Gene3D" id="1.20.5.2480">
    <property type="match status" value="1"/>
</dbReference>
<feature type="compositionally biased region" description="Acidic residues" evidence="8">
    <location>
        <begin position="27"/>
        <end position="43"/>
    </location>
</feature>
<feature type="domain" description="Reticulon" evidence="9">
    <location>
        <begin position="959"/>
        <end position="1146"/>
    </location>
</feature>
<feature type="compositionally biased region" description="Basic and acidic residues" evidence="8">
    <location>
        <begin position="825"/>
        <end position="842"/>
    </location>
</feature>
<evidence type="ECO:0000256" key="2">
    <source>
        <dbReference type="ARBA" id="ARBA00022692"/>
    </source>
</evidence>
<gene>
    <name evidence="11" type="primary">RTN4</name>
</gene>
<feature type="transmembrane region" description="Helical" evidence="7">
    <location>
        <begin position="1088"/>
        <end position="1109"/>
    </location>
</feature>
<feature type="region of interest" description="Disordered" evidence="8">
    <location>
        <begin position="715"/>
        <end position="740"/>
    </location>
</feature>
<feature type="region of interest" description="Disordered" evidence="8">
    <location>
        <begin position="798"/>
        <end position="844"/>
    </location>
</feature>
<dbReference type="RefSeq" id="XP_030051710.1">
    <property type="nucleotide sequence ID" value="XM_030195850.1"/>
</dbReference>
<dbReference type="OrthoDB" id="567788at2759"/>
<dbReference type="GO" id="GO:0071787">
    <property type="term" value="P:endoplasmic reticulum tubular network formation"/>
    <property type="evidence" value="ECO:0007669"/>
    <property type="project" value="TreeGrafter"/>
</dbReference>
<keyword evidence="10" id="KW-1185">Reference proteome</keyword>
<evidence type="ECO:0000256" key="3">
    <source>
        <dbReference type="ARBA" id="ARBA00022824"/>
    </source>
</evidence>
<feature type="region of interest" description="Disordered" evidence="8">
    <location>
        <begin position="211"/>
        <end position="230"/>
    </location>
</feature>
<keyword evidence="4 7" id="KW-1133">Transmembrane helix</keyword>
<name>A0A6P7XM11_9AMPH</name>
<protein>
    <recommendedName>
        <fullName evidence="7">Reticulon</fullName>
    </recommendedName>
</protein>
<dbReference type="PANTHER" id="PTHR45799:SF1">
    <property type="entry name" value="RETICULON-4"/>
    <property type="match status" value="1"/>
</dbReference>
<dbReference type="GO" id="GO:0030182">
    <property type="term" value="P:neuron differentiation"/>
    <property type="evidence" value="ECO:0007669"/>
    <property type="project" value="TreeGrafter"/>
</dbReference>
<dbReference type="GeneID" id="115465410"/>
<dbReference type="Pfam" id="PF02453">
    <property type="entry name" value="Reticulon"/>
    <property type="match status" value="1"/>
</dbReference>
<dbReference type="AlphaFoldDB" id="A0A6P7XM11"/>
<reference evidence="11" key="1">
    <citation type="submission" date="2025-08" db="UniProtKB">
        <authorList>
            <consortium name="RefSeq"/>
        </authorList>
    </citation>
    <scope>IDENTIFICATION</scope>
</reference>
<sequence>MDAYKSQSPEISSTSPQDPHRYPREPEQDEEEEDEEEEEEEEEDKPRFWEHDDDGEVLDLTGGAGDYSSHPPFTVSFPSQPRAAAAAQFPGSEGGEKVPDRSPQQAPEVPSVKPPERSPEPSRKFPERSPEPPSIKLPERSPEPPSIKIPKWSPEPSIKPPVPRSTSEEPAEPVLPRRRGSSGSADEALFALPATSAPLYSSADKILDLQDQPCASSDQEDSPSMLLETAASLPSLPSLSTAPFKEHVFSDKSPPELPIRAEQEHLTKMDIDIAESAETLSLFGNTDSRRAVEVGLSEMELQFILPSKLEASTVDDTKEEMETPEKRGVLHKQEIPPEVHSPHLVYYARETFTERVTSDGCPSEYALQGAVKEDSPLGEDYVDFNPFEPVKMVGHETRESIVGNSNIANKNIEVGSKQTVQKDEYEFGQDNVDSSSFASEVLQAIPETYSTATFYTDAAYDRMIHPVTRAEGQASEMKTDEKRAEIEAESSKVHSDVSIAAANPFFESESHKLDYVNTDNLPASLTVASMPDGLTPDLVQEAYESEMYDGTCAKPYESKMDLVQMTSELLKEPPSPVTQLSSFEGCGDLSSPLLPDIVMEAPLGSAATSIESTNIQLDATSLEEIAPPLVNEEKIKLESEKPPSYEEAVKVPLSDVQKDLVDVKLKIMEDNKDAAFEEVETPYISIACDLIKETKGSDVYVPSAFLASKSVTKEFPSQPESDLAHQFEMSSSESDEADSIDTAWQPKIAPHEMKPNMRESPVESSSAPLIEHESKDIVDLQSASQKTWESFLLDETPIAKPKTEEKPHETEDLGKVAFSATALSDTKEPKAEDDKDARKLTEDPGTAPVLYRVATPTKLGLSVTDNKTKQSFCPEHPSVKISAPLGKSSTIVQDVPEVCSAPLVPKVGSFEEKLESAIKPPGLLKKVDDVSSSKVKSDKERETPLAASSLSAALNKASVVDLLYWRDIKKTGVVFGASLFLLLSLTVFSIVSVSAYIALALLSVSISFRIYKGVLQAVQKSDEGHPFRAYLDSNIGISEELVQKYSNVVQGHVNCTAKELRRLFLVEDLVDSLKFAVLMWIMTYVGALFNGLTLMILALISLFSIPVIYERHQAQIDHYLELVNKNIKNGIAKIQAKIPGLKRKAE</sequence>
<dbReference type="FunFam" id="1.20.5.2480:FF:000001">
    <property type="entry name" value="Reticulon"/>
    <property type="match status" value="1"/>
</dbReference>
<dbReference type="GO" id="GO:0005789">
    <property type="term" value="C:endoplasmic reticulum membrane"/>
    <property type="evidence" value="ECO:0007669"/>
    <property type="project" value="UniProtKB-SubCell"/>
</dbReference>
<keyword evidence="3 7" id="KW-0256">Endoplasmic reticulum</keyword>
<dbReference type="GO" id="GO:0007420">
    <property type="term" value="P:brain development"/>
    <property type="evidence" value="ECO:0007669"/>
    <property type="project" value="TreeGrafter"/>
</dbReference>
<feature type="region of interest" description="Disordered" evidence="8">
    <location>
        <begin position="1"/>
        <end position="189"/>
    </location>
</feature>
<dbReference type="PROSITE" id="PS50845">
    <property type="entry name" value="RETICULON"/>
    <property type="match status" value="1"/>
</dbReference>
<dbReference type="FunCoup" id="A0A6P7XM11">
    <property type="interactions" value="1104"/>
</dbReference>
<keyword evidence="2 7" id="KW-0812">Transmembrane</keyword>
<organism evidence="10 11">
    <name type="scientific">Microcaecilia unicolor</name>
    <dbReference type="NCBI Taxonomy" id="1415580"/>
    <lineage>
        <taxon>Eukaryota</taxon>
        <taxon>Metazoa</taxon>
        <taxon>Chordata</taxon>
        <taxon>Craniata</taxon>
        <taxon>Vertebrata</taxon>
        <taxon>Euteleostomi</taxon>
        <taxon>Amphibia</taxon>
        <taxon>Gymnophiona</taxon>
        <taxon>Siphonopidae</taxon>
        <taxon>Microcaecilia</taxon>
    </lineage>
</organism>
<evidence type="ECO:0000256" key="7">
    <source>
        <dbReference type="RuleBase" id="RU210713"/>
    </source>
</evidence>
<evidence type="ECO:0000256" key="6">
    <source>
        <dbReference type="ARBA" id="ARBA00037306"/>
    </source>
</evidence>
<dbReference type="InterPro" id="IPR046964">
    <property type="entry name" value="RTN1-4"/>
</dbReference>
<dbReference type="InterPro" id="IPR003388">
    <property type="entry name" value="Reticulon"/>
</dbReference>